<dbReference type="RefSeq" id="WP_265765390.1">
    <property type="nucleotide sequence ID" value="NZ_JAGGJA010000004.1"/>
</dbReference>
<feature type="signal peptide" evidence="1">
    <location>
        <begin position="1"/>
        <end position="22"/>
    </location>
</feature>
<accession>A0ABT3PL61</accession>
<dbReference type="InterPro" id="IPR031345">
    <property type="entry name" value="T9SS_Plug_N"/>
</dbReference>
<dbReference type="SUPFAM" id="SSF81296">
    <property type="entry name" value="E set domains"/>
    <property type="match status" value="1"/>
</dbReference>
<dbReference type="Gene3D" id="2.60.40.10">
    <property type="entry name" value="Immunoglobulins"/>
    <property type="match status" value="1"/>
</dbReference>
<feature type="chain" id="PRO_5047490847" evidence="1">
    <location>
        <begin position="23"/>
        <end position="435"/>
    </location>
</feature>
<dbReference type="Proteomes" id="UP001207918">
    <property type="component" value="Unassembled WGS sequence"/>
</dbReference>
<evidence type="ECO:0000256" key="1">
    <source>
        <dbReference type="SAM" id="SignalP"/>
    </source>
</evidence>
<keyword evidence="1" id="KW-0732">Signal</keyword>
<feature type="domain" description="Type 9 secretion system plug protein N-terminal" evidence="2">
    <location>
        <begin position="58"/>
        <end position="181"/>
    </location>
</feature>
<gene>
    <name evidence="3" type="ORF">J6I44_07325</name>
</gene>
<evidence type="ECO:0000313" key="3">
    <source>
        <dbReference type="EMBL" id="MCW9706661.1"/>
    </source>
</evidence>
<reference evidence="3 4" key="1">
    <citation type="submission" date="2021-03" db="EMBL/GenBank/DDBJ databases">
        <title>Aliifodinibius sp. nov., a new bacterium isolated from saline soil.</title>
        <authorList>
            <person name="Galisteo C."/>
            <person name="De La Haba R."/>
            <person name="Sanchez-Porro C."/>
            <person name="Ventosa A."/>
        </authorList>
    </citation>
    <scope>NUCLEOTIDE SEQUENCE [LARGE SCALE GENOMIC DNA]</scope>
    <source>
        <strain evidence="3 4">1BSP15-2V2</strain>
    </source>
</reference>
<evidence type="ECO:0000259" key="2">
    <source>
        <dbReference type="Pfam" id="PF17116"/>
    </source>
</evidence>
<protein>
    <submittedName>
        <fullName evidence="3">DUF5103 domain-containing protein</fullName>
    </submittedName>
</protein>
<name>A0ABT3PL61_9BACT</name>
<sequence>MSLKVRILDNIFWLSMLLVCLASCSSLESTSGSPQGQSSLYSQLPFALAEQKSPPREIQAIQLYPKEQPGKPPIITLGSNNQLTLSFDYLSQQSRQFRIEISHRSRDWKESSIPISTYMDSFFQTYIQKSQQSTANDPTYQHVEYHFPNDNLRPIVSGNYLIEVYSYRDDQLLFSMPFFISENKGALQTRAETLFAQRSDGRSINQLFSTYRYPSMVEFPQFDLSVSYVQNQFWGRMRAADFLNTSTPGQLTAELNRDNTFVSDYPFQLLNLESFTLDGRQVLEFQPETIPPTVTLRRDVQGLSTKPPLLPGEDIGFALHNRSSRYAMVHFSLETSREIAPTDDIYIIGDFNNWMLSDFNKMQFNPDNRLWEGKALIKQGKYGYIYVLEQESSIKILNLDPNFFTRQQEYLTFVYFKDPDQNFDRLLKVHRALKP</sequence>
<proteinExistence type="predicted"/>
<organism evidence="3 4">
    <name type="scientific">Fodinibius salsisoli</name>
    <dbReference type="NCBI Taxonomy" id="2820877"/>
    <lineage>
        <taxon>Bacteria</taxon>
        <taxon>Pseudomonadati</taxon>
        <taxon>Balneolota</taxon>
        <taxon>Balneolia</taxon>
        <taxon>Balneolales</taxon>
        <taxon>Balneolaceae</taxon>
        <taxon>Fodinibius</taxon>
    </lineage>
</organism>
<dbReference type="EMBL" id="JAGGJA010000004">
    <property type="protein sequence ID" value="MCW9706661.1"/>
    <property type="molecule type" value="Genomic_DNA"/>
</dbReference>
<comment type="caution">
    <text evidence="3">The sequence shown here is derived from an EMBL/GenBank/DDBJ whole genome shotgun (WGS) entry which is preliminary data.</text>
</comment>
<dbReference type="InterPro" id="IPR013783">
    <property type="entry name" value="Ig-like_fold"/>
</dbReference>
<dbReference type="Pfam" id="PF17116">
    <property type="entry name" value="T9SS_plug_1st"/>
    <property type="match status" value="1"/>
</dbReference>
<dbReference type="InterPro" id="IPR014756">
    <property type="entry name" value="Ig_E-set"/>
</dbReference>
<evidence type="ECO:0000313" key="4">
    <source>
        <dbReference type="Proteomes" id="UP001207918"/>
    </source>
</evidence>
<keyword evidence="4" id="KW-1185">Reference proteome</keyword>